<dbReference type="EMBL" id="OMKW01000004">
    <property type="protein sequence ID" value="SPF30565.1"/>
    <property type="molecule type" value="Genomic_DNA"/>
</dbReference>
<dbReference type="EC" id="3.6.1.23" evidence="5"/>
<comment type="pathway">
    <text evidence="5">Pyrimidine metabolism; dUMP biosynthesis; dUMP from dCTP (dUTP route): step 2/2.</text>
</comment>
<evidence type="ECO:0000256" key="2">
    <source>
        <dbReference type="ARBA" id="ARBA00022801"/>
    </source>
</evidence>
<dbReference type="RefSeq" id="WP_108783292.1">
    <property type="nucleotide sequence ID" value="NZ_OMKW01000004.1"/>
</dbReference>
<feature type="binding site" evidence="5">
    <location>
        <begin position="83"/>
        <end position="85"/>
    </location>
    <ligand>
        <name>substrate</name>
    </ligand>
</feature>
<comment type="cofactor">
    <cofactor evidence="5">
        <name>Mg(2+)</name>
        <dbReference type="ChEBI" id="CHEBI:18420"/>
    </cofactor>
</comment>
<dbReference type="OrthoDB" id="9809956at2"/>
<dbReference type="GO" id="GO:0000287">
    <property type="term" value="F:magnesium ion binding"/>
    <property type="evidence" value="ECO:0007669"/>
    <property type="project" value="UniProtKB-UniRule"/>
</dbReference>
<dbReference type="NCBIfam" id="NF001862">
    <property type="entry name" value="PRK00601.1"/>
    <property type="match status" value="1"/>
</dbReference>
<accession>A0A2R8AES4</accession>
<dbReference type="AlphaFoldDB" id="A0A2R8AES4"/>
<evidence type="ECO:0000256" key="1">
    <source>
        <dbReference type="ARBA" id="ARBA00006581"/>
    </source>
</evidence>
<dbReference type="GO" id="GO:0004170">
    <property type="term" value="F:dUTP diphosphatase activity"/>
    <property type="evidence" value="ECO:0007669"/>
    <property type="project" value="UniProtKB-UniRule"/>
</dbReference>
<organism evidence="7 8">
    <name type="scientific">Pontivivens insulae</name>
    <dbReference type="NCBI Taxonomy" id="1639689"/>
    <lineage>
        <taxon>Bacteria</taxon>
        <taxon>Pseudomonadati</taxon>
        <taxon>Pseudomonadota</taxon>
        <taxon>Alphaproteobacteria</taxon>
        <taxon>Rhodobacterales</taxon>
        <taxon>Paracoccaceae</taxon>
        <taxon>Pontivivens</taxon>
    </lineage>
</organism>
<dbReference type="InterPro" id="IPR036157">
    <property type="entry name" value="dUTPase-like_sf"/>
</dbReference>
<dbReference type="Proteomes" id="UP000244932">
    <property type="component" value="Unassembled WGS sequence"/>
</dbReference>
<name>A0A2R8AES4_9RHOB</name>
<proteinExistence type="inferred from homology"/>
<dbReference type="InterPro" id="IPR033704">
    <property type="entry name" value="dUTPase_trimeric"/>
</dbReference>
<protein>
    <recommendedName>
        <fullName evidence="5">Deoxyuridine 5'-triphosphate nucleotidohydrolase</fullName>
        <shortName evidence="5">dUTPase</shortName>
        <ecNumber evidence="5">3.6.1.23</ecNumber>
    </recommendedName>
    <alternativeName>
        <fullName evidence="5">dUTP pyrophosphatase</fullName>
    </alternativeName>
</protein>
<feature type="domain" description="dUTPase-like" evidence="6">
    <location>
        <begin position="27"/>
        <end position="162"/>
    </location>
</feature>
<comment type="function">
    <text evidence="5">This enzyme is involved in nucleotide metabolism: it produces dUMP, the immediate precursor of thymidine nucleotides and it decreases the intracellular concentration of dUTP so that uracil cannot be incorporated into DNA.</text>
</comment>
<dbReference type="UniPathway" id="UPA00610">
    <property type="reaction ID" value="UER00666"/>
</dbReference>
<keyword evidence="8" id="KW-1185">Reference proteome</keyword>
<feature type="binding site" evidence="5">
    <location>
        <position position="96"/>
    </location>
    <ligand>
        <name>substrate</name>
    </ligand>
</feature>
<gene>
    <name evidence="5 7" type="primary">dut</name>
    <name evidence="7" type="ORF">POI8812_02904</name>
</gene>
<dbReference type="InterPro" id="IPR029054">
    <property type="entry name" value="dUTPase-like"/>
</dbReference>
<keyword evidence="3 5" id="KW-0546">Nucleotide metabolism</keyword>
<keyword evidence="2 5" id="KW-0378">Hydrolase</keyword>
<dbReference type="InterPro" id="IPR008181">
    <property type="entry name" value="dUTPase"/>
</dbReference>
<evidence type="ECO:0000259" key="6">
    <source>
        <dbReference type="Pfam" id="PF00692"/>
    </source>
</evidence>
<sequence>MNTGLKLAVRDVTVRVRRWQGADLELPLPSYASGGAAGMDLLANFGDDKRQRGISLMPGGRALIPTGLAVEIPRGYEIQVRPRSGLALRHGVTVANAPGTIDSDYRGQIGVILINQGHELFDIGHGDRIAQMVLAPVTQIVWDEVDSLGETARGEGGFGSTGRSTPRI</sequence>
<dbReference type="GO" id="GO:0006226">
    <property type="term" value="P:dUMP biosynthetic process"/>
    <property type="evidence" value="ECO:0007669"/>
    <property type="project" value="UniProtKB-UniRule"/>
</dbReference>
<evidence type="ECO:0000256" key="3">
    <source>
        <dbReference type="ARBA" id="ARBA00023080"/>
    </source>
</evidence>
<comment type="similarity">
    <text evidence="1 5">Belongs to the dUTPase family.</text>
</comment>
<dbReference type="CDD" id="cd07557">
    <property type="entry name" value="trimeric_dUTPase"/>
    <property type="match status" value="1"/>
</dbReference>
<comment type="catalytic activity">
    <reaction evidence="4 5">
        <text>dUTP + H2O = dUMP + diphosphate + H(+)</text>
        <dbReference type="Rhea" id="RHEA:10248"/>
        <dbReference type="ChEBI" id="CHEBI:15377"/>
        <dbReference type="ChEBI" id="CHEBI:15378"/>
        <dbReference type="ChEBI" id="CHEBI:33019"/>
        <dbReference type="ChEBI" id="CHEBI:61555"/>
        <dbReference type="ChEBI" id="CHEBI:246422"/>
        <dbReference type="EC" id="3.6.1.23"/>
    </reaction>
</comment>
<dbReference type="Gene3D" id="2.70.40.10">
    <property type="match status" value="1"/>
</dbReference>
<dbReference type="SUPFAM" id="SSF51283">
    <property type="entry name" value="dUTPase-like"/>
    <property type="match status" value="1"/>
</dbReference>
<keyword evidence="5" id="KW-0460">Magnesium</keyword>
<evidence type="ECO:0000313" key="7">
    <source>
        <dbReference type="EMBL" id="SPF30565.1"/>
    </source>
</evidence>
<dbReference type="PANTHER" id="PTHR11241:SF0">
    <property type="entry name" value="DEOXYURIDINE 5'-TRIPHOSPHATE NUCLEOTIDOHYDROLASE"/>
    <property type="match status" value="1"/>
</dbReference>
<comment type="caution">
    <text evidence="5">Lacks conserved residue(s) required for the propagation of feature annotation.</text>
</comment>
<dbReference type="HAMAP" id="MF_00116">
    <property type="entry name" value="dUTPase_bact"/>
    <property type="match status" value="1"/>
</dbReference>
<dbReference type="GO" id="GO:0046081">
    <property type="term" value="P:dUTP catabolic process"/>
    <property type="evidence" value="ECO:0007669"/>
    <property type="project" value="InterPro"/>
</dbReference>
<dbReference type="NCBIfam" id="TIGR00576">
    <property type="entry name" value="dut"/>
    <property type="match status" value="1"/>
</dbReference>
<evidence type="ECO:0000313" key="8">
    <source>
        <dbReference type="Proteomes" id="UP000244932"/>
    </source>
</evidence>
<keyword evidence="5" id="KW-0479">Metal-binding</keyword>
<feature type="binding site" evidence="5">
    <location>
        <begin position="100"/>
        <end position="102"/>
    </location>
    <ligand>
        <name>substrate</name>
    </ligand>
</feature>
<evidence type="ECO:0000256" key="4">
    <source>
        <dbReference type="ARBA" id="ARBA00047686"/>
    </source>
</evidence>
<reference evidence="7 8" key="1">
    <citation type="submission" date="2018-03" db="EMBL/GenBank/DDBJ databases">
        <authorList>
            <person name="Keele B.F."/>
        </authorList>
    </citation>
    <scope>NUCLEOTIDE SEQUENCE [LARGE SCALE GENOMIC DNA]</scope>
    <source>
        <strain evidence="7 8">CeCT 8812</strain>
    </source>
</reference>
<evidence type="ECO:0000256" key="5">
    <source>
        <dbReference type="HAMAP-Rule" id="MF_00116"/>
    </source>
</evidence>
<dbReference type="PANTHER" id="PTHR11241">
    <property type="entry name" value="DEOXYURIDINE 5'-TRIPHOSPHATE NUCLEOTIDOHYDROLASE"/>
    <property type="match status" value="1"/>
</dbReference>
<dbReference type="Pfam" id="PF00692">
    <property type="entry name" value="dUTPase"/>
    <property type="match status" value="1"/>
</dbReference>